<dbReference type="RefSeq" id="WP_092065576.1">
    <property type="nucleotide sequence ID" value="NZ_FOJU01000004.1"/>
</dbReference>
<name>A0A1I0XWY1_9RHOB</name>
<proteinExistence type="predicted"/>
<evidence type="ECO:0000313" key="2">
    <source>
        <dbReference type="Proteomes" id="UP000198796"/>
    </source>
</evidence>
<dbReference type="AlphaFoldDB" id="A0A1I0XWY1"/>
<dbReference type="Pfam" id="PF07309">
    <property type="entry name" value="FlaF"/>
    <property type="match status" value="1"/>
</dbReference>
<keyword evidence="1" id="KW-0966">Cell projection</keyword>
<organism evidence="1 2">
    <name type="scientific">Poseidonocella pacifica</name>
    <dbReference type="NCBI Taxonomy" id="871651"/>
    <lineage>
        <taxon>Bacteria</taxon>
        <taxon>Pseudomonadati</taxon>
        <taxon>Pseudomonadota</taxon>
        <taxon>Alphaproteobacteria</taxon>
        <taxon>Rhodobacterales</taxon>
        <taxon>Roseobacteraceae</taxon>
        <taxon>Poseidonocella</taxon>
    </lineage>
</organism>
<dbReference type="InterPro" id="IPR010845">
    <property type="entry name" value="FlaF"/>
</dbReference>
<dbReference type="EMBL" id="FOJU01000004">
    <property type="protein sequence ID" value="SFB05511.1"/>
    <property type="molecule type" value="Genomic_DNA"/>
</dbReference>
<evidence type="ECO:0000313" key="1">
    <source>
        <dbReference type="EMBL" id="SFB05511.1"/>
    </source>
</evidence>
<gene>
    <name evidence="1" type="ORF">SAMN05421688_2605</name>
</gene>
<keyword evidence="1" id="KW-0282">Flagellum</keyword>
<dbReference type="GO" id="GO:0044781">
    <property type="term" value="P:bacterial-type flagellum organization"/>
    <property type="evidence" value="ECO:0007669"/>
    <property type="project" value="InterPro"/>
</dbReference>
<reference evidence="1 2" key="1">
    <citation type="submission" date="2016-10" db="EMBL/GenBank/DDBJ databases">
        <authorList>
            <person name="de Groot N.N."/>
        </authorList>
    </citation>
    <scope>NUCLEOTIDE SEQUENCE [LARGE SCALE GENOMIC DNA]</scope>
    <source>
        <strain evidence="1 2">DSM 29316</strain>
    </source>
</reference>
<dbReference type="NCBIfam" id="NF009435">
    <property type="entry name" value="PRK12794.1"/>
    <property type="match status" value="1"/>
</dbReference>
<keyword evidence="1" id="KW-0969">Cilium</keyword>
<accession>A0A1I0XWY1</accession>
<dbReference type="Proteomes" id="UP000198796">
    <property type="component" value="Unassembled WGS sequence"/>
</dbReference>
<dbReference type="OrthoDB" id="9808944at2"/>
<dbReference type="STRING" id="871651.SAMN05421688_2605"/>
<keyword evidence="2" id="KW-1185">Reference proteome</keyword>
<protein>
    <submittedName>
        <fullName evidence="1">Flagellar protein FlaF</fullName>
    </submittedName>
</protein>
<sequence>MNAHTLAKNAYGPTATPIKTARATEYEAFARTTSRMKAANAGPGRRVKAIAQTIHENRKLWALLSTDLADSGNMLPEALKAQLLSLAEFTRQHSSKVLRGEANLDTLIEINTAVMRGLRGKVEAAA</sequence>